<dbReference type="GO" id="GO:0008270">
    <property type="term" value="F:zinc ion binding"/>
    <property type="evidence" value="ECO:0007669"/>
    <property type="project" value="InterPro"/>
</dbReference>
<evidence type="ECO:0000256" key="5">
    <source>
        <dbReference type="ARBA" id="ARBA00069708"/>
    </source>
</evidence>
<keyword evidence="9" id="KW-1185">Reference proteome</keyword>
<evidence type="ECO:0000256" key="2">
    <source>
        <dbReference type="ARBA" id="ARBA00011245"/>
    </source>
</evidence>
<dbReference type="PANTHER" id="PTHR11022:SF41">
    <property type="entry name" value="PEPTIDOGLYCAN-RECOGNITION PROTEIN LC-RELATED"/>
    <property type="match status" value="1"/>
</dbReference>
<accession>A0A6J1NZ24</accession>
<dbReference type="RefSeq" id="XP_023948746.1">
    <property type="nucleotide sequence ID" value="XM_024092978.2"/>
</dbReference>
<name>A0A6J1NZ24_BICAN</name>
<dbReference type="GO" id="GO:0009253">
    <property type="term" value="P:peptidoglycan catabolic process"/>
    <property type="evidence" value="ECO:0007669"/>
    <property type="project" value="InterPro"/>
</dbReference>
<dbReference type="Gene3D" id="3.40.80.10">
    <property type="entry name" value="Peptidoglycan recognition protein-like"/>
    <property type="match status" value="1"/>
</dbReference>
<reference evidence="10" key="1">
    <citation type="submission" date="2025-08" db="UniProtKB">
        <authorList>
            <consortium name="RefSeq"/>
        </authorList>
    </citation>
    <scope>IDENTIFICATION</scope>
</reference>
<dbReference type="FunFam" id="3.40.80.10:FF:000001">
    <property type="entry name" value="Peptidoglycan recognition protein 1"/>
    <property type="match status" value="1"/>
</dbReference>
<dbReference type="GeneID" id="112053531"/>
<dbReference type="GO" id="GO:0008745">
    <property type="term" value="F:N-acetylmuramoyl-L-alanine amidase activity"/>
    <property type="evidence" value="ECO:0007669"/>
    <property type="project" value="InterPro"/>
</dbReference>
<feature type="domain" description="N-acetylmuramoyl-L-alanine amidase" evidence="7">
    <location>
        <begin position="208"/>
        <end position="343"/>
    </location>
</feature>
<evidence type="ECO:0000259" key="8">
    <source>
        <dbReference type="SMART" id="SM00701"/>
    </source>
</evidence>
<dbReference type="SMART" id="SM00644">
    <property type="entry name" value="Ami_2"/>
    <property type="match status" value="1"/>
</dbReference>
<dbReference type="AlphaFoldDB" id="A0A6J1NZ24"/>
<dbReference type="InterPro" id="IPR036505">
    <property type="entry name" value="Amidase/PGRP_sf"/>
</dbReference>
<keyword evidence="6" id="KW-0812">Transmembrane</keyword>
<comment type="subunit">
    <text evidence="2">Monomer.</text>
</comment>
<dbReference type="OrthoDB" id="10001926at2759"/>
<keyword evidence="4" id="KW-0391">Immunity</keyword>
<feature type="transmembrane region" description="Helical" evidence="6">
    <location>
        <begin position="139"/>
        <end position="159"/>
    </location>
</feature>
<dbReference type="SUPFAM" id="SSF55846">
    <property type="entry name" value="N-acetylmuramoyl-L-alanine amidase-like"/>
    <property type="match status" value="1"/>
</dbReference>
<evidence type="ECO:0000259" key="7">
    <source>
        <dbReference type="SMART" id="SM00644"/>
    </source>
</evidence>
<keyword evidence="6" id="KW-1133">Transmembrane helix</keyword>
<comment type="similarity">
    <text evidence="1">Belongs to the N-acetylmuramoyl-L-alanine amidase 2 family.</text>
</comment>
<evidence type="ECO:0000256" key="4">
    <source>
        <dbReference type="ARBA" id="ARBA00022859"/>
    </source>
</evidence>
<gene>
    <name evidence="10" type="primary">LOC112053531</name>
</gene>
<keyword evidence="3" id="KW-0399">Innate immunity</keyword>
<dbReference type="PANTHER" id="PTHR11022">
    <property type="entry name" value="PEPTIDOGLYCAN RECOGNITION PROTEIN"/>
    <property type="match status" value="1"/>
</dbReference>
<proteinExistence type="inferred from homology"/>
<dbReference type="Proteomes" id="UP001652582">
    <property type="component" value="Chromosome Z"/>
</dbReference>
<keyword evidence="6" id="KW-0472">Membrane</keyword>
<dbReference type="SMART" id="SM00701">
    <property type="entry name" value="PGRP"/>
    <property type="match status" value="1"/>
</dbReference>
<organism evidence="9 10">
    <name type="scientific">Bicyclus anynana</name>
    <name type="common">Squinting bush brown butterfly</name>
    <dbReference type="NCBI Taxonomy" id="110368"/>
    <lineage>
        <taxon>Eukaryota</taxon>
        <taxon>Metazoa</taxon>
        <taxon>Ecdysozoa</taxon>
        <taxon>Arthropoda</taxon>
        <taxon>Hexapoda</taxon>
        <taxon>Insecta</taxon>
        <taxon>Pterygota</taxon>
        <taxon>Neoptera</taxon>
        <taxon>Endopterygota</taxon>
        <taxon>Lepidoptera</taxon>
        <taxon>Glossata</taxon>
        <taxon>Ditrysia</taxon>
        <taxon>Papilionoidea</taxon>
        <taxon>Nymphalidae</taxon>
        <taxon>Satyrinae</taxon>
        <taxon>Satyrini</taxon>
        <taxon>Mycalesina</taxon>
        <taxon>Bicyclus</taxon>
    </lineage>
</organism>
<feature type="domain" description="Peptidoglycan recognition protein family" evidence="8">
    <location>
        <begin position="194"/>
        <end position="337"/>
    </location>
</feature>
<dbReference type="InterPro" id="IPR006619">
    <property type="entry name" value="PGRP_domain_met/bac"/>
</dbReference>
<sequence length="376" mass="41720">MAVKLDRSNSGVNLGVKIAGDLGDVTVTDVNSDSDDNISDKQKVSKILSNVNAISPIPSDLIHNTVPSFGRVAISNSENVQFGNNTYFNGPVTIKQIKTGVDNCSYIRTDDENTAAHSTNGKKQENLDKKEQILVWHKITFSAVCITVIGSIIAIVLVLQNKYEQQQPTNGYTQPDFTSSDPTGDPLLIAPDHLRIVSRTDWLAQPVEGELDRLLQPVPWVIITHTATESCHTQSQCVLRVRLIQSFHVESRGWYDIGYNFLVGGDGSVYFGRGWDYEGAHTKGYNKYSIGIAFIGTFNNDSPPKQQIEACEKIIKQGVKLGKLRKDYKLFAHRQLMSTLSPGDKVFDIIKEWPHFVSNFSDADALIPNTPKRSSH</sequence>
<evidence type="ECO:0000313" key="10">
    <source>
        <dbReference type="RefSeq" id="XP_023948746.1"/>
    </source>
</evidence>
<dbReference type="CDD" id="cd06583">
    <property type="entry name" value="PGRP"/>
    <property type="match status" value="1"/>
</dbReference>
<protein>
    <recommendedName>
        <fullName evidence="5">Peptidoglycan recognition protein</fullName>
    </recommendedName>
</protein>
<dbReference type="InterPro" id="IPR015510">
    <property type="entry name" value="PGRP"/>
</dbReference>
<evidence type="ECO:0000256" key="3">
    <source>
        <dbReference type="ARBA" id="ARBA00022588"/>
    </source>
</evidence>
<dbReference type="GO" id="GO:0045087">
    <property type="term" value="P:innate immune response"/>
    <property type="evidence" value="ECO:0007669"/>
    <property type="project" value="UniProtKB-KW"/>
</dbReference>
<dbReference type="Pfam" id="PF01510">
    <property type="entry name" value="Amidase_2"/>
    <property type="match status" value="1"/>
</dbReference>
<evidence type="ECO:0000313" key="9">
    <source>
        <dbReference type="Proteomes" id="UP001652582"/>
    </source>
</evidence>
<evidence type="ECO:0000256" key="1">
    <source>
        <dbReference type="ARBA" id="ARBA00007553"/>
    </source>
</evidence>
<dbReference type="InterPro" id="IPR002502">
    <property type="entry name" value="Amidase_domain"/>
</dbReference>
<evidence type="ECO:0000256" key="6">
    <source>
        <dbReference type="SAM" id="Phobius"/>
    </source>
</evidence>